<comment type="subcellular location">
    <subcellularLocation>
        <location evidence="1">Membrane</location>
        <topology evidence="1">Multi-pass membrane protein</topology>
    </subcellularLocation>
</comment>
<comment type="similarity">
    <text evidence="3">Belongs to the wax synthase family.</text>
</comment>
<evidence type="ECO:0000256" key="8">
    <source>
        <dbReference type="SAM" id="Phobius"/>
    </source>
</evidence>
<evidence type="ECO:0000256" key="4">
    <source>
        <dbReference type="ARBA" id="ARBA00022679"/>
    </source>
</evidence>
<feature type="transmembrane region" description="Helical" evidence="8">
    <location>
        <begin position="439"/>
        <end position="456"/>
    </location>
</feature>
<evidence type="ECO:0000256" key="7">
    <source>
        <dbReference type="ARBA" id="ARBA00023136"/>
    </source>
</evidence>
<evidence type="ECO:0000313" key="10">
    <source>
        <dbReference type="EMBL" id="KAF0477916.1"/>
    </source>
</evidence>
<feature type="transmembrane region" description="Helical" evidence="8">
    <location>
        <begin position="408"/>
        <end position="427"/>
    </location>
</feature>
<dbReference type="GO" id="GO:0006629">
    <property type="term" value="P:lipid metabolic process"/>
    <property type="evidence" value="ECO:0007669"/>
    <property type="project" value="InterPro"/>
</dbReference>
<gene>
    <name evidence="10" type="ORF">F8M41_024157</name>
</gene>
<evidence type="ECO:0000256" key="3">
    <source>
        <dbReference type="ARBA" id="ARBA00007282"/>
    </source>
</evidence>
<dbReference type="InterPro" id="IPR044851">
    <property type="entry name" value="Wax_synthase"/>
</dbReference>
<keyword evidence="4" id="KW-0808">Transferase</keyword>
<comment type="pathway">
    <text evidence="2">Secondary metabolite biosynthesis.</text>
</comment>
<keyword evidence="6 8" id="KW-1133">Transmembrane helix</keyword>
<feature type="transmembrane region" description="Helical" evidence="8">
    <location>
        <begin position="216"/>
        <end position="232"/>
    </location>
</feature>
<evidence type="ECO:0000256" key="6">
    <source>
        <dbReference type="ARBA" id="ARBA00022989"/>
    </source>
</evidence>
<dbReference type="GO" id="GO:0016020">
    <property type="term" value="C:membrane"/>
    <property type="evidence" value="ECO:0007669"/>
    <property type="project" value="UniProtKB-SubCell"/>
</dbReference>
<dbReference type="Proteomes" id="UP000439903">
    <property type="component" value="Unassembled WGS sequence"/>
</dbReference>
<keyword evidence="5 8" id="KW-0812">Transmembrane</keyword>
<dbReference type="GO" id="GO:0008374">
    <property type="term" value="F:O-acyltransferase activity"/>
    <property type="evidence" value="ECO:0007669"/>
    <property type="project" value="InterPro"/>
</dbReference>
<comment type="caution">
    <text evidence="10">The sequence shown here is derived from an EMBL/GenBank/DDBJ whole genome shotgun (WGS) entry which is preliminary data.</text>
</comment>
<feature type="transmembrane region" description="Helical" evidence="8">
    <location>
        <begin position="63"/>
        <end position="80"/>
    </location>
</feature>
<evidence type="ECO:0000256" key="5">
    <source>
        <dbReference type="ARBA" id="ARBA00022692"/>
    </source>
</evidence>
<dbReference type="InterPro" id="IPR032805">
    <property type="entry name" value="Wax_synthase_dom"/>
</dbReference>
<feature type="transmembrane region" description="Helical" evidence="8">
    <location>
        <begin position="188"/>
        <end position="210"/>
    </location>
</feature>
<evidence type="ECO:0000259" key="9">
    <source>
        <dbReference type="Pfam" id="PF13813"/>
    </source>
</evidence>
<keyword evidence="11" id="KW-1185">Reference proteome</keyword>
<evidence type="ECO:0000256" key="2">
    <source>
        <dbReference type="ARBA" id="ARBA00005179"/>
    </source>
</evidence>
<feature type="transmembrane region" description="Helical" evidence="8">
    <location>
        <begin position="494"/>
        <end position="512"/>
    </location>
</feature>
<dbReference type="PANTHER" id="PTHR31595:SF57">
    <property type="entry name" value="OS04G0481900 PROTEIN"/>
    <property type="match status" value="1"/>
</dbReference>
<reference evidence="10 11" key="1">
    <citation type="journal article" date="2019" name="Environ. Microbiol.">
        <title>At the nexus of three kingdoms: the genome of the mycorrhizal fungus Gigaspora margarita provides insights into plant, endobacterial and fungal interactions.</title>
        <authorList>
            <person name="Venice F."/>
            <person name="Ghignone S."/>
            <person name="Salvioli di Fossalunga A."/>
            <person name="Amselem J."/>
            <person name="Novero M."/>
            <person name="Xianan X."/>
            <person name="Sedzielewska Toro K."/>
            <person name="Morin E."/>
            <person name="Lipzen A."/>
            <person name="Grigoriev I.V."/>
            <person name="Henrissat B."/>
            <person name="Martin F.M."/>
            <person name="Bonfante P."/>
        </authorList>
    </citation>
    <scope>NUCLEOTIDE SEQUENCE [LARGE SCALE GENOMIC DNA]</scope>
    <source>
        <strain evidence="10 11">BEG34</strain>
    </source>
</reference>
<protein>
    <submittedName>
        <fullName evidence="10">Toxin biosynthesis protein</fullName>
    </submittedName>
</protein>
<evidence type="ECO:0000256" key="1">
    <source>
        <dbReference type="ARBA" id="ARBA00004141"/>
    </source>
</evidence>
<keyword evidence="7 8" id="KW-0472">Membrane</keyword>
<proteinExistence type="inferred from homology"/>
<dbReference type="Pfam" id="PF13813">
    <property type="entry name" value="MBOAT_2"/>
    <property type="match status" value="1"/>
</dbReference>
<feature type="transmembrane region" description="Helical" evidence="8">
    <location>
        <begin position="6"/>
        <end position="27"/>
    </location>
</feature>
<organism evidence="10 11">
    <name type="scientific">Gigaspora margarita</name>
    <dbReference type="NCBI Taxonomy" id="4874"/>
    <lineage>
        <taxon>Eukaryota</taxon>
        <taxon>Fungi</taxon>
        <taxon>Fungi incertae sedis</taxon>
        <taxon>Mucoromycota</taxon>
        <taxon>Glomeromycotina</taxon>
        <taxon>Glomeromycetes</taxon>
        <taxon>Diversisporales</taxon>
        <taxon>Gigasporaceae</taxon>
        <taxon>Gigaspora</taxon>
    </lineage>
</organism>
<evidence type="ECO:0000313" key="11">
    <source>
        <dbReference type="Proteomes" id="UP000439903"/>
    </source>
</evidence>
<dbReference type="OrthoDB" id="1077582at2759"/>
<feature type="domain" description="Wax synthase" evidence="9">
    <location>
        <begin position="280"/>
        <end position="329"/>
    </location>
</feature>
<dbReference type="AlphaFoldDB" id="A0A8H4EFA5"/>
<accession>A0A8H4EFA5</accession>
<dbReference type="PANTHER" id="PTHR31595">
    <property type="entry name" value="LONG-CHAIN-ALCOHOL O-FATTY-ACYLTRANSFERASE 3-RELATED"/>
    <property type="match status" value="1"/>
</dbReference>
<feature type="transmembrane region" description="Helical" evidence="8">
    <location>
        <begin position="39"/>
        <end position="57"/>
    </location>
</feature>
<name>A0A8H4EFA5_GIGMA</name>
<sequence length="533" mass="63823">MTEPIISFHVYISLIITLLLSFTLLSLRPPTSINLYLKLCLIASIYASIPIIFGSYYPCIDNLSIPVLTFTFLFKMMIWLKKTYKFIGKKKEEIKKIKFIPFWLTLFNWRRNDLNRHNQKNQKNTTQTLLLLTSKKVNSLLFLSIINFIPKLIIREILAHIIEYLSPEVPERSYVLRILDYLYTPTKISTISTITSPYILFYCYLYGAFLYQNMDYLYHLFKVFSAILLWIIHRSHSSYSSSNYHMNIRSYHHDHHPNNSYNITIIHMTYYLYSLLTTTPQLFNKPFLSQNPKDLWSKRWHQMYRSSFTELGYFPIMNFFEKFKNSSLTTFFNHINSTGKFYLVISNFIKLLRRLGSLLGYKTFLKNIKIQKDIQTLEIINNQNDEFLKNEQNFKNNGTTTYNEISRALAVIGSFFWSAILHEYLFIGLFGWNNSRGEHFSFFLVHALIMIIWDILSKLFNRFWKLYYHDNDNDNYEKIELKKTEKILFMIKKVLGFIIWNFILTLTLPLFIEPYIRLRHFYCIPHLGCQRKI</sequence>
<dbReference type="EMBL" id="WTPW01000811">
    <property type="protein sequence ID" value="KAF0477916.1"/>
    <property type="molecule type" value="Genomic_DNA"/>
</dbReference>